<dbReference type="SUPFAM" id="SSF53756">
    <property type="entry name" value="UDP-Glycosyltransferase/glycogen phosphorylase"/>
    <property type="match status" value="1"/>
</dbReference>
<keyword evidence="4" id="KW-1185">Reference proteome</keyword>
<dbReference type="InterPro" id="IPR003337">
    <property type="entry name" value="Trehalose_PPase"/>
</dbReference>
<reference evidence="3 4" key="1">
    <citation type="submission" date="2020-07" db="EMBL/GenBank/DDBJ databases">
        <authorList>
            <person name="Sun Q."/>
        </authorList>
    </citation>
    <scope>NUCLEOTIDE SEQUENCE [LARGE SCALE GENOMIC DNA]</scope>
    <source>
        <strain evidence="3 4">MAH-1</strain>
    </source>
</reference>
<dbReference type="EMBL" id="JACBJI010000002">
    <property type="protein sequence ID" value="NYA70521.1"/>
    <property type="molecule type" value="Genomic_DNA"/>
</dbReference>
<accession>A0A7Y8Y148</accession>
<dbReference type="Gene3D" id="3.40.50.2000">
    <property type="entry name" value="Glycogen Phosphorylase B"/>
    <property type="match status" value="2"/>
</dbReference>
<evidence type="ECO:0000256" key="2">
    <source>
        <dbReference type="ARBA" id="ARBA00008799"/>
    </source>
</evidence>
<dbReference type="GO" id="GO:0004805">
    <property type="term" value="F:trehalose-phosphatase activity"/>
    <property type="evidence" value="ECO:0007669"/>
    <property type="project" value="TreeGrafter"/>
</dbReference>
<dbReference type="AlphaFoldDB" id="A0A7Y8Y148"/>
<dbReference type="CDD" id="cd01627">
    <property type="entry name" value="HAD_TPP"/>
    <property type="match status" value="1"/>
</dbReference>
<dbReference type="Pfam" id="PF02358">
    <property type="entry name" value="Trehalose_PPase"/>
    <property type="match status" value="1"/>
</dbReference>
<protein>
    <submittedName>
        <fullName evidence="3">Bifunctional alpha,alpha-trehalose-phosphate synthase (UDP-forming)/trehalose-phosphatase</fullName>
    </submittedName>
</protein>
<gene>
    <name evidence="3" type="ORF">HZF10_06280</name>
</gene>
<comment type="caution">
    <text evidence="3">The sequence shown here is derived from an EMBL/GenBank/DDBJ whole genome shotgun (WGS) entry which is preliminary data.</text>
</comment>
<proteinExistence type="inferred from homology"/>
<dbReference type="PANTHER" id="PTHR10788:SF106">
    <property type="entry name" value="BCDNA.GH08860"/>
    <property type="match status" value="1"/>
</dbReference>
<dbReference type="RefSeq" id="WP_176005330.1">
    <property type="nucleotide sequence ID" value="NZ_JABWMI010000006.1"/>
</dbReference>
<dbReference type="InterPro" id="IPR023214">
    <property type="entry name" value="HAD_sf"/>
</dbReference>
<dbReference type="GO" id="GO:0005992">
    <property type="term" value="P:trehalose biosynthetic process"/>
    <property type="evidence" value="ECO:0007669"/>
    <property type="project" value="InterPro"/>
</dbReference>
<dbReference type="InterPro" id="IPR006379">
    <property type="entry name" value="HAD-SF_hydro_IIB"/>
</dbReference>
<dbReference type="NCBIfam" id="NF011071">
    <property type="entry name" value="PRK14501.1"/>
    <property type="match status" value="1"/>
</dbReference>
<evidence type="ECO:0000256" key="1">
    <source>
        <dbReference type="ARBA" id="ARBA00006330"/>
    </source>
</evidence>
<dbReference type="InterPro" id="IPR036412">
    <property type="entry name" value="HAD-like_sf"/>
</dbReference>
<name>A0A7Y8Y148_9FLAO</name>
<dbReference type="CDD" id="cd03788">
    <property type="entry name" value="GT20_TPS"/>
    <property type="match status" value="1"/>
</dbReference>
<organism evidence="3 4">
    <name type="scientific">Flavobacterium agri</name>
    <dbReference type="NCBI Taxonomy" id="2743471"/>
    <lineage>
        <taxon>Bacteria</taxon>
        <taxon>Pseudomonadati</taxon>
        <taxon>Bacteroidota</taxon>
        <taxon>Flavobacteriia</taxon>
        <taxon>Flavobacteriales</taxon>
        <taxon>Flavobacteriaceae</taxon>
        <taxon>Flavobacterium</taxon>
    </lineage>
</organism>
<dbReference type="GO" id="GO:0005829">
    <property type="term" value="C:cytosol"/>
    <property type="evidence" value="ECO:0007669"/>
    <property type="project" value="TreeGrafter"/>
</dbReference>
<dbReference type="Gene3D" id="3.40.50.1000">
    <property type="entry name" value="HAD superfamily/HAD-like"/>
    <property type="match status" value="1"/>
</dbReference>
<dbReference type="SUPFAM" id="SSF56784">
    <property type="entry name" value="HAD-like"/>
    <property type="match status" value="1"/>
</dbReference>
<evidence type="ECO:0000313" key="3">
    <source>
        <dbReference type="EMBL" id="NYA70521.1"/>
    </source>
</evidence>
<sequence length="736" mass="84975">MSKTIIVSNRLPVEFKISGNRIQSTPSVGGLATGLKSVHATGESLWIGWPGLTSEQIGDFDVALNRTASESRMANVFLKQAEVRDFYFGFSNKSLWPLFHYFLEYTLYDPKQWDAYYRVNQKYAECVLAHAEEGDRIWIHDYQLMLVPSMIREKRPDVSIGFFLHIPFPAFEIFRTCPWRDELLSGLLGADLIGFHTYDYVQHFLNSVKRIKGFSVKFNEVDANGRTVKVDSFPMGVDFNKFHFSAAKYEVTGQQFQSDLVNRLQDHLKQYPDSRLILSIDRLDYTKGIPNRIRAFQYFLERHPEYIGKVRLVMLAVPSREDVPQYRKLKRETDELVGRVNGKFATIDWTPIWYFYRSLPYEDLVALYTTSHIAMITPLRDGMNLVAKEYVATRIERDGVLILSEMAGAANELSQALLINPENMNQISETLDQALRMPLEEQRHRMEAMQKRLSRYTIEKWANDFVTSLEKTVRNTPNPAACRKMTPSITETLLTEYRTAHKKLVLLDYDGTLVGFRDNPEDAVPDAALYQLLNDINKDEDTEIAIISGRNRAFLERWFNNMHYTLISDHGVWMRRAGKKWEKLEDPKTDWKDSIRNVMEDFVDRTPGAFVEEKEYSLAWHFRKADDELALIRERELRILLAGMVGDNGLSVLEGSKVIEVKSNLVNKGRAVTRLILDGSFDYVFAAGDDHTDEYMFAELPEMAHTVKVGNAPTVAKYYTGNPNELRKLMNHFTLN</sequence>
<dbReference type="NCBIfam" id="TIGR01484">
    <property type="entry name" value="HAD-SF-IIB"/>
    <property type="match status" value="1"/>
</dbReference>
<evidence type="ECO:0000313" key="4">
    <source>
        <dbReference type="Proteomes" id="UP000535020"/>
    </source>
</evidence>
<dbReference type="NCBIfam" id="TIGR00685">
    <property type="entry name" value="T6PP"/>
    <property type="match status" value="1"/>
</dbReference>
<dbReference type="InterPro" id="IPR001830">
    <property type="entry name" value="Glyco_trans_20"/>
</dbReference>
<dbReference type="Proteomes" id="UP000535020">
    <property type="component" value="Unassembled WGS sequence"/>
</dbReference>
<comment type="similarity">
    <text evidence="1">In the C-terminal section; belongs to the trehalose phosphatase family.</text>
</comment>
<dbReference type="PANTHER" id="PTHR10788">
    <property type="entry name" value="TREHALOSE-6-PHOSPHATE SYNTHASE"/>
    <property type="match status" value="1"/>
</dbReference>
<comment type="similarity">
    <text evidence="2">Belongs to the glycosyltransferase 20 family.</text>
</comment>
<dbReference type="Pfam" id="PF00982">
    <property type="entry name" value="Glyco_transf_20"/>
    <property type="match status" value="1"/>
</dbReference>
<dbReference type="Gene3D" id="3.30.70.1020">
    <property type="entry name" value="Trehalose-6-phosphate phosphatase related protein, domain 2"/>
    <property type="match status" value="1"/>
</dbReference>
<dbReference type="GO" id="GO:0003825">
    <property type="term" value="F:alpha,alpha-trehalose-phosphate synthase (UDP-forming) activity"/>
    <property type="evidence" value="ECO:0007669"/>
    <property type="project" value="TreeGrafter"/>
</dbReference>